<feature type="transmembrane region" description="Helical" evidence="7">
    <location>
        <begin position="178"/>
        <end position="197"/>
    </location>
</feature>
<keyword evidence="5 7" id="KW-1133">Transmembrane helix</keyword>
<accession>A0ABW1Z8N1</accession>
<feature type="transmembrane region" description="Helical" evidence="7">
    <location>
        <begin position="237"/>
        <end position="257"/>
    </location>
</feature>
<dbReference type="Proteomes" id="UP001596391">
    <property type="component" value="Unassembled WGS sequence"/>
</dbReference>
<keyword evidence="4 7" id="KW-0812">Transmembrane</keyword>
<evidence type="ECO:0000256" key="6">
    <source>
        <dbReference type="ARBA" id="ARBA00023136"/>
    </source>
</evidence>
<evidence type="ECO:0000256" key="2">
    <source>
        <dbReference type="ARBA" id="ARBA00022475"/>
    </source>
</evidence>
<evidence type="ECO:0000256" key="7">
    <source>
        <dbReference type="SAM" id="Phobius"/>
    </source>
</evidence>
<reference evidence="9" key="1">
    <citation type="journal article" date="2019" name="Int. J. Syst. Evol. Microbiol.">
        <title>The Global Catalogue of Microorganisms (GCM) 10K type strain sequencing project: providing services to taxonomists for standard genome sequencing and annotation.</title>
        <authorList>
            <consortium name="The Broad Institute Genomics Platform"/>
            <consortium name="The Broad Institute Genome Sequencing Center for Infectious Disease"/>
            <person name="Wu L."/>
            <person name="Ma J."/>
        </authorList>
    </citation>
    <scope>NUCLEOTIDE SEQUENCE [LARGE SCALE GENOMIC DNA]</scope>
    <source>
        <strain evidence="9">CGMCC 1.16026</strain>
    </source>
</reference>
<evidence type="ECO:0000256" key="4">
    <source>
        <dbReference type="ARBA" id="ARBA00022692"/>
    </source>
</evidence>
<keyword evidence="9" id="KW-1185">Reference proteome</keyword>
<dbReference type="PANTHER" id="PTHR30589:SF0">
    <property type="entry name" value="PHOSPHATIDYLGLYCEROL--PROLIPOPROTEIN DIACYLGLYCERYL TRANSFERASE"/>
    <property type="match status" value="1"/>
</dbReference>
<dbReference type="PANTHER" id="PTHR30589">
    <property type="entry name" value="PROLIPOPROTEIN DIACYLGLYCERYL TRANSFERASE"/>
    <property type="match status" value="1"/>
</dbReference>
<dbReference type="InterPro" id="IPR001640">
    <property type="entry name" value="Lgt"/>
</dbReference>
<comment type="similarity">
    <text evidence="1">Belongs to the Lgt family.</text>
</comment>
<name>A0ABW1Z8N1_9BACT</name>
<evidence type="ECO:0000313" key="9">
    <source>
        <dbReference type="Proteomes" id="UP001596391"/>
    </source>
</evidence>
<evidence type="ECO:0000256" key="1">
    <source>
        <dbReference type="ARBA" id="ARBA00007150"/>
    </source>
</evidence>
<keyword evidence="2" id="KW-1003">Cell membrane</keyword>
<evidence type="ECO:0000256" key="5">
    <source>
        <dbReference type="ARBA" id="ARBA00022989"/>
    </source>
</evidence>
<dbReference type="EMBL" id="JBHSWI010000001">
    <property type="protein sequence ID" value="MFC6645865.1"/>
    <property type="molecule type" value="Genomic_DNA"/>
</dbReference>
<evidence type="ECO:0000256" key="3">
    <source>
        <dbReference type="ARBA" id="ARBA00022679"/>
    </source>
</evidence>
<feature type="transmembrane region" description="Helical" evidence="7">
    <location>
        <begin position="91"/>
        <end position="117"/>
    </location>
</feature>
<protein>
    <submittedName>
        <fullName evidence="8">Prolipoprotein diacylglyceryl transferase family protein</fullName>
        <ecNumber evidence="8">2.4.99.-</ecNumber>
    </submittedName>
</protein>
<gene>
    <name evidence="8" type="ORF">ACFQBQ_09795</name>
</gene>
<dbReference type="Pfam" id="PF01790">
    <property type="entry name" value="LGT"/>
    <property type="match status" value="1"/>
</dbReference>
<feature type="transmembrane region" description="Helical" evidence="7">
    <location>
        <begin position="28"/>
        <end position="47"/>
    </location>
</feature>
<organism evidence="8 9">
    <name type="scientific">Granulicella cerasi</name>
    <dbReference type="NCBI Taxonomy" id="741063"/>
    <lineage>
        <taxon>Bacteria</taxon>
        <taxon>Pseudomonadati</taxon>
        <taxon>Acidobacteriota</taxon>
        <taxon>Terriglobia</taxon>
        <taxon>Terriglobales</taxon>
        <taxon>Acidobacteriaceae</taxon>
        <taxon>Granulicella</taxon>
    </lineage>
</organism>
<dbReference type="GO" id="GO:0016757">
    <property type="term" value="F:glycosyltransferase activity"/>
    <property type="evidence" value="ECO:0007669"/>
    <property type="project" value="UniProtKB-KW"/>
</dbReference>
<feature type="transmembrane region" description="Helical" evidence="7">
    <location>
        <begin position="59"/>
        <end position="79"/>
    </location>
</feature>
<evidence type="ECO:0000313" key="8">
    <source>
        <dbReference type="EMBL" id="MFC6645865.1"/>
    </source>
</evidence>
<proteinExistence type="inferred from homology"/>
<dbReference type="RefSeq" id="WP_263369579.1">
    <property type="nucleotide sequence ID" value="NZ_JAGSYD010000001.1"/>
</dbReference>
<feature type="transmembrane region" description="Helical" evidence="7">
    <location>
        <begin position="204"/>
        <end position="225"/>
    </location>
</feature>
<sequence length="277" mass="29295">MSGYPHKLTMLAPHLQTELPGTLHLGALRLPVFALFATAGLVVALLFSERTAERVGLSAQKLWDAGVAAVVAAFVISRVQLVAENFTTFKIFPALVLGLPSITQLGVFLTAIFALIWLRFRRVPLLSALDAWAPCVALLTAFLDLGHFFERTEAGMPTKLPWGVTSAGDTVLGHTHPVQLYGFALATLLAAAAWTQLGRSKAGGVAAFSLFTGGVGSFLLSFLRQPTLQVSGLPLDAAQALSALMALAGVALFATISPIQPGSRVARDVPAERFDHA</sequence>
<dbReference type="EC" id="2.4.99.-" evidence="8"/>
<feature type="transmembrane region" description="Helical" evidence="7">
    <location>
        <begin position="129"/>
        <end position="149"/>
    </location>
</feature>
<keyword evidence="6 7" id="KW-0472">Membrane</keyword>
<keyword evidence="8" id="KW-0328">Glycosyltransferase</keyword>
<keyword evidence="3 8" id="KW-0808">Transferase</keyword>
<comment type="caution">
    <text evidence="8">The sequence shown here is derived from an EMBL/GenBank/DDBJ whole genome shotgun (WGS) entry which is preliminary data.</text>
</comment>